<reference evidence="2" key="1">
    <citation type="journal article" date="2022" name="bioRxiv">
        <title>Sequencing and chromosome-scale assembly of the giantPleurodeles waltlgenome.</title>
        <authorList>
            <person name="Brown T."/>
            <person name="Elewa A."/>
            <person name="Iarovenko S."/>
            <person name="Subramanian E."/>
            <person name="Araus A.J."/>
            <person name="Petzold A."/>
            <person name="Susuki M."/>
            <person name="Suzuki K.-i.T."/>
            <person name="Hayashi T."/>
            <person name="Toyoda A."/>
            <person name="Oliveira C."/>
            <person name="Osipova E."/>
            <person name="Leigh N.D."/>
            <person name="Simon A."/>
            <person name="Yun M.H."/>
        </authorList>
    </citation>
    <scope>NUCLEOTIDE SEQUENCE</scope>
    <source>
        <strain evidence="2">20211129_DDA</strain>
        <tissue evidence="2">Liver</tissue>
    </source>
</reference>
<keyword evidence="3" id="KW-1185">Reference proteome</keyword>
<comment type="caution">
    <text evidence="2">The sequence shown here is derived from an EMBL/GenBank/DDBJ whole genome shotgun (WGS) entry which is preliminary data.</text>
</comment>
<feature type="compositionally biased region" description="Polar residues" evidence="1">
    <location>
        <begin position="132"/>
        <end position="153"/>
    </location>
</feature>
<evidence type="ECO:0000256" key="1">
    <source>
        <dbReference type="SAM" id="MobiDB-lite"/>
    </source>
</evidence>
<name>A0AAV7W058_PLEWA</name>
<evidence type="ECO:0000313" key="2">
    <source>
        <dbReference type="EMBL" id="KAJ1206066.1"/>
    </source>
</evidence>
<feature type="region of interest" description="Disordered" evidence="1">
    <location>
        <begin position="120"/>
        <end position="166"/>
    </location>
</feature>
<accession>A0AAV7W058</accession>
<protein>
    <submittedName>
        <fullName evidence="2">Uncharacterized protein</fullName>
    </submittedName>
</protein>
<gene>
    <name evidence="2" type="ORF">NDU88_001476</name>
</gene>
<dbReference type="AlphaFoldDB" id="A0AAV7W058"/>
<proteinExistence type="predicted"/>
<dbReference type="Proteomes" id="UP001066276">
    <property type="component" value="Chromosome 1_2"/>
</dbReference>
<dbReference type="EMBL" id="JANPWB010000002">
    <property type="protein sequence ID" value="KAJ1206066.1"/>
    <property type="molecule type" value="Genomic_DNA"/>
</dbReference>
<evidence type="ECO:0000313" key="3">
    <source>
        <dbReference type="Proteomes" id="UP001066276"/>
    </source>
</evidence>
<organism evidence="2 3">
    <name type="scientific">Pleurodeles waltl</name>
    <name type="common">Iberian ribbed newt</name>
    <dbReference type="NCBI Taxonomy" id="8319"/>
    <lineage>
        <taxon>Eukaryota</taxon>
        <taxon>Metazoa</taxon>
        <taxon>Chordata</taxon>
        <taxon>Craniata</taxon>
        <taxon>Vertebrata</taxon>
        <taxon>Euteleostomi</taxon>
        <taxon>Amphibia</taxon>
        <taxon>Batrachia</taxon>
        <taxon>Caudata</taxon>
        <taxon>Salamandroidea</taxon>
        <taxon>Salamandridae</taxon>
        <taxon>Pleurodelinae</taxon>
        <taxon>Pleurodeles</taxon>
    </lineage>
</organism>
<sequence>MLNGVRSDTIPICPRVVPLPFILEETQVRRQENNARASKSRFVTTRKLDPWEPCDYRVQKTRMEIPDAFLTWIVDGSFRGSHYNHCHKRGRASDLKHIMVPKSPVPRCYRRQLGYEDNTWNLSPEEREPNVHESQVSAPEQGNETQRADNCQEAQEDTHHPCHQRYRLQPNPQLSLRLRDFVCQLAG</sequence>